<comment type="caution">
    <text evidence="2">The sequence shown here is derived from an EMBL/GenBank/DDBJ whole genome shotgun (WGS) entry which is preliminary data.</text>
</comment>
<dbReference type="Proteomes" id="UP000823868">
    <property type="component" value="Unassembled WGS sequence"/>
</dbReference>
<feature type="compositionally biased region" description="Basic and acidic residues" evidence="1">
    <location>
        <begin position="9"/>
        <end position="27"/>
    </location>
</feature>
<feature type="compositionally biased region" description="Basic and acidic residues" evidence="1">
    <location>
        <begin position="56"/>
        <end position="67"/>
    </location>
</feature>
<name>A0A9D1Y6I3_9FIRM</name>
<organism evidence="2 3">
    <name type="scientific">Candidatus Flavonifractor merdigallinarum</name>
    <dbReference type="NCBI Taxonomy" id="2838589"/>
    <lineage>
        <taxon>Bacteria</taxon>
        <taxon>Bacillati</taxon>
        <taxon>Bacillota</taxon>
        <taxon>Clostridia</taxon>
        <taxon>Eubacteriales</taxon>
        <taxon>Oscillospiraceae</taxon>
        <taxon>Flavonifractor</taxon>
    </lineage>
</organism>
<accession>A0A9D1Y6I3</accession>
<feature type="region of interest" description="Disordered" evidence="1">
    <location>
        <begin position="54"/>
        <end position="73"/>
    </location>
</feature>
<reference evidence="2" key="2">
    <citation type="submission" date="2021-04" db="EMBL/GenBank/DDBJ databases">
        <authorList>
            <person name="Gilroy R."/>
        </authorList>
    </citation>
    <scope>NUCLEOTIDE SEQUENCE</scope>
    <source>
        <strain evidence="2">ChiBcec16_6824</strain>
    </source>
</reference>
<sequence>MVLYLSASREGKKKKETDRRDRAEAGRTSERFLKKFLTNREVRGKLNEFAPEGVNELEKDENQADSKKKLRKT</sequence>
<evidence type="ECO:0000313" key="3">
    <source>
        <dbReference type="Proteomes" id="UP000823868"/>
    </source>
</evidence>
<protein>
    <submittedName>
        <fullName evidence="2">Uncharacterized protein</fullName>
    </submittedName>
</protein>
<proteinExistence type="predicted"/>
<evidence type="ECO:0000313" key="2">
    <source>
        <dbReference type="EMBL" id="HIY20423.1"/>
    </source>
</evidence>
<feature type="region of interest" description="Disordered" evidence="1">
    <location>
        <begin position="1"/>
        <end position="27"/>
    </location>
</feature>
<dbReference type="EMBL" id="DXDX01000016">
    <property type="protein sequence ID" value="HIY20423.1"/>
    <property type="molecule type" value="Genomic_DNA"/>
</dbReference>
<reference evidence="2" key="1">
    <citation type="journal article" date="2021" name="PeerJ">
        <title>Extensive microbial diversity within the chicken gut microbiome revealed by metagenomics and culture.</title>
        <authorList>
            <person name="Gilroy R."/>
            <person name="Ravi A."/>
            <person name="Getino M."/>
            <person name="Pursley I."/>
            <person name="Horton D.L."/>
            <person name="Alikhan N.F."/>
            <person name="Baker D."/>
            <person name="Gharbi K."/>
            <person name="Hall N."/>
            <person name="Watson M."/>
            <person name="Adriaenssens E.M."/>
            <person name="Foster-Nyarko E."/>
            <person name="Jarju S."/>
            <person name="Secka A."/>
            <person name="Antonio M."/>
            <person name="Oren A."/>
            <person name="Chaudhuri R.R."/>
            <person name="La Ragione R."/>
            <person name="Hildebrand F."/>
            <person name="Pallen M.J."/>
        </authorList>
    </citation>
    <scope>NUCLEOTIDE SEQUENCE</scope>
    <source>
        <strain evidence="2">ChiBcec16_6824</strain>
    </source>
</reference>
<dbReference type="AlphaFoldDB" id="A0A9D1Y6I3"/>
<evidence type="ECO:0000256" key="1">
    <source>
        <dbReference type="SAM" id="MobiDB-lite"/>
    </source>
</evidence>
<gene>
    <name evidence="2" type="ORF">H9841_00795</name>
</gene>